<dbReference type="EMBL" id="JAEPWM010000007">
    <property type="protein sequence ID" value="MBK6007859.1"/>
    <property type="molecule type" value="Genomic_DNA"/>
</dbReference>
<evidence type="ECO:0000313" key="14">
    <source>
        <dbReference type="Proteomes" id="UP000630528"/>
    </source>
</evidence>
<dbReference type="InterPro" id="IPR001732">
    <property type="entry name" value="UDP-Glc/GDP-Man_DH_N"/>
</dbReference>
<dbReference type="SUPFAM" id="SSF51735">
    <property type="entry name" value="NAD(P)-binding Rossmann-fold domains"/>
    <property type="match status" value="1"/>
</dbReference>
<proteinExistence type="inferred from homology"/>
<dbReference type="Gene3D" id="3.40.50.720">
    <property type="entry name" value="NAD(P)-binding Rossmann-like Domain"/>
    <property type="match status" value="2"/>
</dbReference>
<comment type="pathway">
    <text evidence="1">Nucleotide-sugar biosynthesis; UDP-alpha-D-glucuronate biosynthesis; UDP-alpha-D-glucuronate from UDP-alpha-D-glucose: step 1/1.</text>
</comment>
<dbReference type="Pfam" id="PF03720">
    <property type="entry name" value="UDPG_MGDP_dh_C"/>
    <property type="match status" value="1"/>
</dbReference>
<evidence type="ECO:0000256" key="2">
    <source>
        <dbReference type="ARBA" id="ARBA00006601"/>
    </source>
</evidence>
<evidence type="ECO:0000256" key="7">
    <source>
        <dbReference type="ARBA" id="ARBA00047473"/>
    </source>
</evidence>
<feature type="binding site" evidence="11">
    <location>
        <position position="121"/>
    </location>
    <ligand>
        <name>NAD(+)</name>
        <dbReference type="ChEBI" id="CHEBI:57540"/>
    </ligand>
</feature>
<comment type="similarity">
    <text evidence="2 8">Belongs to the UDP-glucose/GDP-mannose dehydrogenase family.</text>
</comment>
<feature type="binding site" evidence="11">
    <location>
        <position position="35"/>
    </location>
    <ligand>
        <name>NAD(+)</name>
        <dbReference type="ChEBI" id="CHEBI:57540"/>
    </ligand>
</feature>
<evidence type="ECO:0000256" key="1">
    <source>
        <dbReference type="ARBA" id="ARBA00004701"/>
    </source>
</evidence>
<dbReference type="InterPro" id="IPR008927">
    <property type="entry name" value="6-PGluconate_DH-like_C_sf"/>
</dbReference>
<keyword evidence="5 8" id="KW-0560">Oxidoreductase</keyword>
<reference evidence="13" key="1">
    <citation type="journal article" date="2012" name="J. Microbiol. Biotechnol.">
        <title>Ramlibacter ginsenosidimutans sp. nov., with ginsenoside-converting activity.</title>
        <authorList>
            <person name="Wang L."/>
            <person name="An D.S."/>
            <person name="Kim S.G."/>
            <person name="Jin F.X."/>
            <person name="Kim S.C."/>
            <person name="Lee S.T."/>
            <person name="Im W.T."/>
        </authorList>
    </citation>
    <scope>NUCLEOTIDE SEQUENCE</scope>
    <source>
        <strain evidence="13">KACC 17527</strain>
    </source>
</reference>
<evidence type="ECO:0000256" key="11">
    <source>
        <dbReference type="PIRSR" id="PIRSR500134-3"/>
    </source>
</evidence>
<dbReference type="Pfam" id="PF03721">
    <property type="entry name" value="UDPG_MGDP_dh_N"/>
    <property type="match status" value="1"/>
</dbReference>
<dbReference type="PANTHER" id="PTHR43750:SF3">
    <property type="entry name" value="UDP-GLUCOSE 6-DEHYDROGENASE TUAD"/>
    <property type="match status" value="1"/>
</dbReference>
<dbReference type="PANTHER" id="PTHR43750">
    <property type="entry name" value="UDP-GLUCOSE 6-DEHYDROGENASE TUAD"/>
    <property type="match status" value="1"/>
</dbReference>
<evidence type="ECO:0000256" key="9">
    <source>
        <dbReference type="PIRSR" id="PIRSR500134-1"/>
    </source>
</evidence>
<dbReference type="InterPro" id="IPR014027">
    <property type="entry name" value="UDP-Glc/GDP-Man_DH_C"/>
</dbReference>
<keyword evidence="14" id="KW-1185">Reference proteome</keyword>
<sequence>MKITVIGSGYVGLVTGACLADTGNHVLCIDLDAGKIDRLRRGEIPIHEPGLDTVVARGLAAGRLRFSTDYAEAVAHAAVAFIAVGTPSDEDGSADLSHVLSAARELGRRMERDTLVIVKSTVPVGTSDKVRAAVQEQLQARGVPHKVSVASNPEFLKEGLAVEDFMRPDRIVVGTDPDDHRAKDIFREMYAPFNRNHERIFFMDVRSAEFTKYASNCMLAVRISFMNELANLADRLKVDIEQVRRGVGADPRIGPHFLYAGAGFGGSCFPKDLRALIHTSEESGEPAELMRAAQNVNLRQRRLLGQKIVAHFGGKLDGRTIALWGLAFKANTDDVREASSIDIIDALLQAGARVRAYDPAALETAATALKGRAGVSLVRSAAEALEGADALAVVTEWLEFRSPDFDDLARRLKSRVLFDGRNLYDPFAVRRAGLVYQGIGRSGVGE</sequence>
<reference evidence="13" key="2">
    <citation type="submission" date="2021-01" db="EMBL/GenBank/DDBJ databases">
        <authorList>
            <person name="Kang M."/>
        </authorList>
    </citation>
    <scope>NUCLEOTIDE SEQUENCE</scope>
    <source>
        <strain evidence="13">KACC 17527</strain>
    </source>
</reference>
<dbReference type="PIRSF" id="PIRSF500134">
    <property type="entry name" value="UDPglc_DH_bac"/>
    <property type="match status" value="1"/>
</dbReference>
<dbReference type="PIRSF" id="PIRSF000124">
    <property type="entry name" value="UDPglc_GDPman_dh"/>
    <property type="match status" value="1"/>
</dbReference>
<evidence type="ECO:0000256" key="10">
    <source>
        <dbReference type="PIRSR" id="PIRSR500134-2"/>
    </source>
</evidence>
<evidence type="ECO:0000313" key="13">
    <source>
        <dbReference type="EMBL" id="MBK6007859.1"/>
    </source>
</evidence>
<feature type="domain" description="UDP-glucose/GDP-mannose dehydrogenase C-terminal" evidence="12">
    <location>
        <begin position="322"/>
        <end position="426"/>
    </location>
</feature>
<dbReference type="SUPFAM" id="SSF52413">
    <property type="entry name" value="UDP-glucose/GDP-mannose dehydrogenase C-terminal domain"/>
    <property type="match status" value="1"/>
</dbReference>
<evidence type="ECO:0000256" key="6">
    <source>
        <dbReference type="ARBA" id="ARBA00023027"/>
    </source>
</evidence>
<dbReference type="InterPro" id="IPR014026">
    <property type="entry name" value="UDP-Glc/GDP-Man_DH_dimer"/>
</dbReference>
<dbReference type="EC" id="1.1.1.22" evidence="3 8"/>
<dbReference type="Pfam" id="PF00984">
    <property type="entry name" value="UDPG_MGDP_dh"/>
    <property type="match status" value="1"/>
</dbReference>
<feature type="binding site" evidence="11">
    <location>
        <position position="336"/>
    </location>
    <ligand>
        <name>NAD(+)</name>
        <dbReference type="ChEBI" id="CHEBI:57540"/>
    </ligand>
</feature>
<evidence type="ECO:0000256" key="8">
    <source>
        <dbReference type="PIRNR" id="PIRNR000124"/>
    </source>
</evidence>
<feature type="binding site" evidence="10">
    <location>
        <position position="329"/>
    </location>
    <ligand>
        <name>substrate</name>
    </ligand>
</feature>
<evidence type="ECO:0000256" key="5">
    <source>
        <dbReference type="ARBA" id="ARBA00023002"/>
    </source>
</evidence>
<feature type="binding site" evidence="10">
    <location>
        <position position="212"/>
    </location>
    <ligand>
        <name>substrate</name>
    </ligand>
</feature>
<dbReference type="SUPFAM" id="SSF48179">
    <property type="entry name" value="6-phosphogluconate dehydrogenase C-terminal domain-like"/>
    <property type="match status" value="1"/>
</dbReference>
<evidence type="ECO:0000259" key="12">
    <source>
        <dbReference type="SMART" id="SM00984"/>
    </source>
</evidence>
<dbReference type="NCBIfam" id="TIGR03026">
    <property type="entry name" value="NDP-sugDHase"/>
    <property type="match status" value="1"/>
</dbReference>
<evidence type="ECO:0000256" key="3">
    <source>
        <dbReference type="ARBA" id="ARBA00012954"/>
    </source>
</evidence>
<feature type="binding site" evidence="10">
    <location>
        <begin position="155"/>
        <end position="158"/>
    </location>
    <ligand>
        <name>substrate</name>
    </ligand>
</feature>
<gene>
    <name evidence="13" type="ORF">JJB11_17300</name>
</gene>
<protein>
    <recommendedName>
        <fullName evidence="4 8">UDP-glucose 6-dehydrogenase</fullName>
        <ecNumber evidence="3 8">1.1.1.22</ecNumber>
    </recommendedName>
</protein>
<dbReference type="InterPro" id="IPR017476">
    <property type="entry name" value="UDP-Glc/GDP-Man"/>
</dbReference>
<dbReference type="SMART" id="SM00984">
    <property type="entry name" value="UDPG_MGDP_dh_C"/>
    <property type="match status" value="1"/>
</dbReference>
<dbReference type="Gene3D" id="1.20.5.100">
    <property type="entry name" value="Cytochrome c1, transmembrane anchor, C-terminal"/>
    <property type="match status" value="1"/>
</dbReference>
<dbReference type="RefSeq" id="WP_201174158.1">
    <property type="nucleotide sequence ID" value="NZ_JAEPWM010000007.1"/>
</dbReference>
<feature type="binding site" evidence="11">
    <location>
        <position position="271"/>
    </location>
    <ligand>
        <name>NAD(+)</name>
        <dbReference type="ChEBI" id="CHEBI:57540"/>
    </ligand>
</feature>
<comment type="catalytic activity">
    <reaction evidence="7 8">
        <text>UDP-alpha-D-glucose + 2 NAD(+) + H2O = UDP-alpha-D-glucuronate + 2 NADH + 3 H(+)</text>
        <dbReference type="Rhea" id="RHEA:23596"/>
        <dbReference type="ChEBI" id="CHEBI:15377"/>
        <dbReference type="ChEBI" id="CHEBI:15378"/>
        <dbReference type="ChEBI" id="CHEBI:57540"/>
        <dbReference type="ChEBI" id="CHEBI:57945"/>
        <dbReference type="ChEBI" id="CHEBI:58052"/>
        <dbReference type="ChEBI" id="CHEBI:58885"/>
        <dbReference type="EC" id="1.1.1.22"/>
    </reaction>
</comment>
<dbReference type="AlphaFoldDB" id="A0A934TUJ2"/>
<accession>A0A934TUJ2</accession>
<feature type="binding site" evidence="10">
    <location>
        <begin position="257"/>
        <end position="261"/>
    </location>
    <ligand>
        <name>substrate</name>
    </ligand>
</feature>
<dbReference type="GO" id="GO:0003979">
    <property type="term" value="F:UDP-glucose 6-dehydrogenase activity"/>
    <property type="evidence" value="ECO:0007669"/>
    <property type="project" value="UniProtKB-EC"/>
</dbReference>
<name>A0A934TUJ2_9BURK</name>
<comment type="caution">
    <text evidence="13">The sequence shown here is derived from an EMBL/GenBank/DDBJ whole genome shotgun (WGS) entry which is preliminary data.</text>
</comment>
<dbReference type="GO" id="GO:0051287">
    <property type="term" value="F:NAD binding"/>
    <property type="evidence" value="ECO:0007669"/>
    <property type="project" value="InterPro"/>
</dbReference>
<feature type="binding site" evidence="11">
    <location>
        <position position="30"/>
    </location>
    <ligand>
        <name>NAD(+)</name>
        <dbReference type="ChEBI" id="CHEBI:57540"/>
    </ligand>
</feature>
<organism evidence="13 14">
    <name type="scientific">Ramlibacter ginsenosidimutans</name>
    <dbReference type="NCBI Taxonomy" id="502333"/>
    <lineage>
        <taxon>Bacteria</taxon>
        <taxon>Pseudomonadati</taxon>
        <taxon>Pseudomonadota</taxon>
        <taxon>Betaproteobacteria</taxon>
        <taxon>Burkholderiales</taxon>
        <taxon>Comamonadaceae</taxon>
        <taxon>Ramlibacter</taxon>
    </lineage>
</organism>
<dbReference type="GO" id="GO:0000271">
    <property type="term" value="P:polysaccharide biosynthetic process"/>
    <property type="evidence" value="ECO:0007669"/>
    <property type="project" value="InterPro"/>
</dbReference>
<feature type="binding site" evidence="11">
    <location>
        <position position="158"/>
    </location>
    <ligand>
        <name>NAD(+)</name>
        <dbReference type="ChEBI" id="CHEBI:57540"/>
    </ligand>
</feature>
<dbReference type="PROSITE" id="PS51257">
    <property type="entry name" value="PROKAR_LIPOPROTEIN"/>
    <property type="match status" value="1"/>
</dbReference>
<feature type="binding site" evidence="10">
    <location>
        <position position="265"/>
    </location>
    <ligand>
        <name>substrate</name>
    </ligand>
</feature>
<keyword evidence="6 8" id="KW-0520">NAD</keyword>
<dbReference type="InterPro" id="IPR036291">
    <property type="entry name" value="NAD(P)-bd_dom_sf"/>
</dbReference>
<dbReference type="InterPro" id="IPR028357">
    <property type="entry name" value="UDPglc_DH_bac"/>
</dbReference>
<evidence type="ECO:0000256" key="4">
    <source>
        <dbReference type="ARBA" id="ARBA00015132"/>
    </source>
</evidence>
<dbReference type="InterPro" id="IPR036220">
    <property type="entry name" value="UDP-Glc/GDP-Man_DH_C_sf"/>
</dbReference>
<feature type="binding site" evidence="11">
    <location>
        <position position="86"/>
    </location>
    <ligand>
        <name>NAD(+)</name>
        <dbReference type="ChEBI" id="CHEBI:57540"/>
    </ligand>
</feature>
<feature type="active site" description="Nucleophile" evidence="9">
    <location>
        <position position="268"/>
    </location>
</feature>
<dbReference type="Proteomes" id="UP000630528">
    <property type="component" value="Unassembled WGS sequence"/>
</dbReference>